<accession>A0A1I4ZGQ6</accession>
<name>A0A1I4ZGQ6_9FLAO</name>
<dbReference type="AlphaFoldDB" id="A0A1I4ZGQ6"/>
<dbReference type="SUPFAM" id="SSF54637">
    <property type="entry name" value="Thioesterase/thiol ester dehydrase-isomerase"/>
    <property type="match status" value="1"/>
</dbReference>
<dbReference type="STRING" id="684065.SAMN05421738_11370"/>
<evidence type="ECO:0000313" key="1">
    <source>
        <dbReference type="EMBL" id="SFN49451.1"/>
    </source>
</evidence>
<dbReference type="Gene3D" id="3.10.129.10">
    <property type="entry name" value="Hotdog Thioesterase"/>
    <property type="match status" value="1"/>
</dbReference>
<dbReference type="Pfam" id="PF13279">
    <property type="entry name" value="4HBT_2"/>
    <property type="match status" value="1"/>
</dbReference>
<organism evidence="1 2">
    <name type="scientific">Algoriella xinjiangensis</name>
    <dbReference type="NCBI Taxonomy" id="684065"/>
    <lineage>
        <taxon>Bacteria</taxon>
        <taxon>Pseudomonadati</taxon>
        <taxon>Bacteroidota</taxon>
        <taxon>Flavobacteriia</taxon>
        <taxon>Flavobacteriales</taxon>
        <taxon>Weeksellaceae</taxon>
        <taxon>Algoriella</taxon>
    </lineage>
</organism>
<reference evidence="2" key="1">
    <citation type="submission" date="2016-10" db="EMBL/GenBank/DDBJ databases">
        <authorList>
            <person name="Varghese N."/>
            <person name="Submissions S."/>
        </authorList>
    </citation>
    <scope>NUCLEOTIDE SEQUENCE [LARGE SCALE GENOMIC DNA]</scope>
    <source>
        <strain evidence="2">XJ109</strain>
    </source>
</reference>
<sequence length="169" mass="19604">MKNTYFQKTIVRWSDLDANRHLANASYMNFTSFARIAFLRDFDVSMNKLAEYQIGPAILHEQFSFFKEAMEGEEIYISVEIGGMSEDGMIYQFIHNIYNQDGTHLCHSELTGVWFSMIKRKMMPPPEEMLANIKKSIEGKTIKTLSKLDIINLPFRSENIDPSIFNSIK</sequence>
<dbReference type="InterPro" id="IPR050563">
    <property type="entry name" value="4-hydroxybenzoyl-CoA_TE"/>
</dbReference>
<dbReference type="EMBL" id="FOUZ01000013">
    <property type="protein sequence ID" value="SFN49451.1"/>
    <property type="molecule type" value="Genomic_DNA"/>
</dbReference>
<keyword evidence="1" id="KW-0378">Hydrolase</keyword>
<dbReference type="InterPro" id="IPR029069">
    <property type="entry name" value="HotDog_dom_sf"/>
</dbReference>
<proteinExistence type="predicted"/>
<keyword evidence="2" id="KW-1185">Reference proteome</keyword>
<dbReference type="OrthoDB" id="760345at2"/>
<dbReference type="PANTHER" id="PTHR31793:SF24">
    <property type="entry name" value="LONG-CHAIN ACYL-COA THIOESTERASE FADM"/>
    <property type="match status" value="1"/>
</dbReference>
<evidence type="ECO:0000313" key="2">
    <source>
        <dbReference type="Proteomes" id="UP000199149"/>
    </source>
</evidence>
<dbReference type="PANTHER" id="PTHR31793">
    <property type="entry name" value="4-HYDROXYBENZOYL-COA THIOESTERASE FAMILY MEMBER"/>
    <property type="match status" value="1"/>
</dbReference>
<protein>
    <submittedName>
        <fullName evidence="1">Acyl-CoA thioester hydrolase</fullName>
    </submittedName>
</protein>
<dbReference type="GO" id="GO:0047617">
    <property type="term" value="F:fatty acyl-CoA hydrolase activity"/>
    <property type="evidence" value="ECO:0007669"/>
    <property type="project" value="TreeGrafter"/>
</dbReference>
<dbReference type="RefSeq" id="WP_092909094.1">
    <property type="nucleotide sequence ID" value="NZ_FOUZ01000013.1"/>
</dbReference>
<gene>
    <name evidence="1" type="ORF">SAMN05421738_11370</name>
</gene>
<dbReference type="CDD" id="cd00586">
    <property type="entry name" value="4HBT"/>
    <property type="match status" value="1"/>
</dbReference>
<dbReference type="Proteomes" id="UP000199149">
    <property type="component" value="Unassembled WGS sequence"/>
</dbReference>